<dbReference type="PROSITE" id="PS00108">
    <property type="entry name" value="PROTEIN_KINASE_ST"/>
    <property type="match status" value="1"/>
</dbReference>
<dbReference type="Proteomes" id="UP000823388">
    <property type="component" value="Chromosome 7K"/>
</dbReference>
<dbReference type="InterPro" id="IPR013320">
    <property type="entry name" value="ConA-like_dom_sf"/>
</dbReference>
<evidence type="ECO:0000256" key="9">
    <source>
        <dbReference type="ARBA" id="ARBA00022729"/>
    </source>
</evidence>
<dbReference type="SUPFAM" id="SSF49899">
    <property type="entry name" value="Concanavalin A-like lectins/glucanases"/>
    <property type="match status" value="1"/>
</dbReference>
<dbReference type="GO" id="GO:0005886">
    <property type="term" value="C:plasma membrane"/>
    <property type="evidence" value="ECO:0007669"/>
    <property type="project" value="UniProtKB-SubCell"/>
</dbReference>
<evidence type="ECO:0000256" key="13">
    <source>
        <dbReference type="ARBA" id="ARBA00022840"/>
    </source>
</evidence>
<dbReference type="PROSITE" id="PS50011">
    <property type="entry name" value="PROTEIN_KINASE_DOM"/>
    <property type="match status" value="1"/>
</dbReference>
<feature type="signal peptide" evidence="22">
    <location>
        <begin position="1"/>
        <end position="21"/>
    </location>
</feature>
<dbReference type="CDD" id="cd14066">
    <property type="entry name" value="STKc_IRAK"/>
    <property type="match status" value="1"/>
</dbReference>
<gene>
    <name evidence="24" type="ORF">PVAP13_7KG261200</name>
</gene>
<evidence type="ECO:0000256" key="14">
    <source>
        <dbReference type="ARBA" id="ARBA00022989"/>
    </source>
</evidence>
<dbReference type="SMART" id="SM00220">
    <property type="entry name" value="S_TKc"/>
    <property type="match status" value="1"/>
</dbReference>
<keyword evidence="9 22" id="KW-0732">Signal</keyword>
<evidence type="ECO:0000256" key="4">
    <source>
        <dbReference type="ARBA" id="ARBA00012513"/>
    </source>
</evidence>
<feature type="binding site" evidence="20">
    <location>
        <position position="376"/>
    </location>
    <ligand>
        <name>ATP</name>
        <dbReference type="ChEBI" id="CHEBI:30616"/>
    </ligand>
</feature>
<keyword evidence="5" id="KW-1003">Cell membrane</keyword>
<dbReference type="InterPro" id="IPR008271">
    <property type="entry name" value="Ser/Thr_kinase_AS"/>
</dbReference>
<comment type="similarity">
    <text evidence="3">In the C-terminal section; belongs to the protein kinase superfamily. Ser/Thr protein kinase family.</text>
</comment>
<evidence type="ECO:0000256" key="1">
    <source>
        <dbReference type="ARBA" id="ARBA00004251"/>
    </source>
</evidence>
<evidence type="ECO:0000256" key="19">
    <source>
        <dbReference type="ARBA" id="ARBA00048977"/>
    </source>
</evidence>
<dbReference type="InterPro" id="IPR001220">
    <property type="entry name" value="Legume_lectin_dom"/>
</dbReference>
<keyword evidence="8 21" id="KW-0812">Transmembrane</keyword>
<organism evidence="24 25">
    <name type="scientific">Panicum virgatum</name>
    <name type="common">Blackwell switchgrass</name>
    <dbReference type="NCBI Taxonomy" id="38727"/>
    <lineage>
        <taxon>Eukaryota</taxon>
        <taxon>Viridiplantae</taxon>
        <taxon>Streptophyta</taxon>
        <taxon>Embryophyta</taxon>
        <taxon>Tracheophyta</taxon>
        <taxon>Spermatophyta</taxon>
        <taxon>Magnoliopsida</taxon>
        <taxon>Liliopsida</taxon>
        <taxon>Poales</taxon>
        <taxon>Poaceae</taxon>
        <taxon>PACMAD clade</taxon>
        <taxon>Panicoideae</taxon>
        <taxon>Panicodae</taxon>
        <taxon>Paniceae</taxon>
        <taxon>Panicinae</taxon>
        <taxon>Panicum</taxon>
        <taxon>Panicum sect. Hiantes</taxon>
    </lineage>
</organism>
<protein>
    <recommendedName>
        <fullName evidence="4">non-specific serine/threonine protein kinase</fullName>
        <ecNumber evidence="4">2.7.11.1</ecNumber>
    </recommendedName>
</protein>
<sequence>MPPLVLLLFLGVGRLLPAASAAEERFVFDGFKGANLSLDGMATVTPDGLLLLTNATPQLKAHAFYPAPLRFHRAPGGAAMRSFSTAFVIGIIGAYVDLSSHGMAFVVAKSRNFTSALPGQFLGLVGSATNGNATNHLFAVEFDTILNSEFNDMSGNHVGIDVNGLNSVDADNAGYYDDAAGGAFRNLSLVSRKAMQVWVDFDGQAMQVNVTMAPLEAPRPKKPLLSTTVNLSSVIDDTAYVGFSSASGILFCRHYVLGWSFSMDGAAPPLNISSLPTLPVTAPKPRSRTLQIVLPIASAALVLAVGATVFALLRRRRMYAEVKEDWEATFGPHRFSYKDLHHATDGFSDKRLLGIGGFGRVYRGALASKVEVAVKKVAHGSRQGMREFVAEVVSIGRLRHRNLVQLLGYCRRKGELLLVYDYMPNGSLDRHLHDQSRAPLSWAQRFRVIKGVASGLLYLHEDWEQVVVHRDIKASNVLLDKEMNGRLGDFGLARLYDHGTDPHTTHVVGTMGYMAPELGHTGKASKASDVFAFGAFMLEVACGRKPVVQDARDNRLVLVDWVLDRWRAGSVTDTVDRRLAGDFAEGEASLVLRLGLLCSHPLPGARPGMRQVVQYLDGDVPLPELSPTYQGLNMLALMQDQGFDPYIIAFPMTTTTGASAISDLSGGR</sequence>
<keyword evidence="10" id="KW-0430">Lectin</keyword>
<evidence type="ECO:0000259" key="23">
    <source>
        <dbReference type="PROSITE" id="PS50011"/>
    </source>
</evidence>
<dbReference type="GO" id="GO:0005524">
    <property type="term" value="F:ATP binding"/>
    <property type="evidence" value="ECO:0007669"/>
    <property type="project" value="UniProtKB-UniRule"/>
</dbReference>
<dbReference type="FunFam" id="2.60.120.200:FF:000112">
    <property type="entry name" value="L-type lectin-domain containing receptor kinase V.9"/>
    <property type="match status" value="1"/>
</dbReference>
<evidence type="ECO:0000256" key="5">
    <source>
        <dbReference type="ARBA" id="ARBA00022475"/>
    </source>
</evidence>
<comment type="catalytic activity">
    <reaction evidence="18">
        <text>L-threonyl-[protein] + ATP = O-phospho-L-threonyl-[protein] + ADP + H(+)</text>
        <dbReference type="Rhea" id="RHEA:46608"/>
        <dbReference type="Rhea" id="RHEA-COMP:11060"/>
        <dbReference type="Rhea" id="RHEA-COMP:11605"/>
        <dbReference type="ChEBI" id="CHEBI:15378"/>
        <dbReference type="ChEBI" id="CHEBI:30013"/>
        <dbReference type="ChEBI" id="CHEBI:30616"/>
        <dbReference type="ChEBI" id="CHEBI:61977"/>
        <dbReference type="ChEBI" id="CHEBI:456216"/>
        <dbReference type="EC" id="2.7.11.1"/>
    </reaction>
    <physiologicalReaction direction="left-to-right" evidence="18">
        <dbReference type="Rhea" id="RHEA:46609"/>
    </physiologicalReaction>
</comment>
<feature type="chain" id="PRO_5035742763" description="non-specific serine/threonine protein kinase" evidence="22">
    <location>
        <begin position="22"/>
        <end position="668"/>
    </location>
</feature>
<dbReference type="FunFam" id="3.30.200.20:FF:000112">
    <property type="entry name" value="Lectin-domain containing receptor kinase A4.3"/>
    <property type="match status" value="1"/>
</dbReference>
<evidence type="ECO:0000256" key="12">
    <source>
        <dbReference type="ARBA" id="ARBA00022777"/>
    </source>
</evidence>
<evidence type="ECO:0000256" key="2">
    <source>
        <dbReference type="ARBA" id="ARBA00008536"/>
    </source>
</evidence>
<evidence type="ECO:0000313" key="25">
    <source>
        <dbReference type="Proteomes" id="UP000823388"/>
    </source>
</evidence>
<dbReference type="FunFam" id="1.10.510.10:FF:000517">
    <property type="entry name" value="Putative receptor kinase Lecrk"/>
    <property type="match status" value="1"/>
</dbReference>
<accession>A0A8T0QNV8</accession>
<feature type="domain" description="Protein kinase" evidence="23">
    <location>
        <begin position="347"/>
        <end position="625"/>
    </location>
</feature>
<dbReference type="Gene3D" id="2.60.120.200">
    <property type="match status" value="1"/>
</dbReference>
<dbReference type="Gene3D" id="1.10.510.10">
    <property type="entry name" value="Transferase(Phosphotransferase) domain 1"/>
    <property type="match status" value="1"/>
</dbReference>
<dbReference type="CDD" id="cd06899">
    <property type="entry name" value="lectin_legume_LecRK_Arcelin_ConA"/>
    <property type="match status" value="1"/>
</dbReference>
<dbReference type="AlphaFoldDB" id="A0A8T0QNV8"/>
<dbReference type="InterPro" id="IPR050528">
    <property type="entry name" value="L-type_Lectin-RKs"/>
</dbReference>
<evidence type="ECO:0000313" key="24">
    <source>
        <dbReference type="EMBL" id="KAG2573556.1"/>
    </source>
</evidence>
<evidence type="ECO:0000256" key="10">
    <source>
        <dbReference type="ARBA" id="ARBA00022734"/>
    </source>
</evidence>
<dbReference type="GO" id="GO:1901001">
    <property type="term" value="P:negative regulation of response to salt stress"/>
    <property type="evidence" value="ECO:0007669"/>
    <property type="project" value="UniProtKB-ARBA"/>
</dbReference>
<proteinExistence type="inferred from homology"/>
<dbReference type="EMBL" id="CM029049">
    <property type="protein sequence ID" value="KAG2573556.1"/>
    <property type="molecule type" value="Genomic_DNA"/>
</dbReference>
<evidence type="ECO:0000256" key="16">
    <source>
        <dbReference type="ARBA" id="ARBA00023170"/>
    </source>
</evidence>
<comment type="catalytic activity">
    <reaction evidence="19">
        <text>L-seryl-[protein] + ATP = O-phospho-L-seryl-[protein] + ADP + H(+)</text>
        <dbReference type="Rhea" id="RHEA:17989"/>
        <dbReference type="Rhea" id="RHEA-COMP:9863"/>
        <dbReference type="Rhea" id="RHEA-COMP:11604"/>
        <dbReference type="ChEBI" id="CHEBI:15378"/>
        <dbReference type="ChEBI" id="CHEBI:29999"/>
        <dbReference type="ChEBI" id="CHEBI:30616"/>
        <dbReference type="ChEBI" id="CHEBI:83421"/>
        <dbReference type="ChEBI" id="CHEBI:456216"/>
        <dbReference type="EC" id="2.7.11.1"/>
    </reaction>
    <physiologicalReaction direction="left-to-right" evidence="19">
        <dbReference type="Rhea" id="RHEA:17990"/>
    </physiologicalReaction>
</comment>
<evidence type="ECO:0000256" key="17">
    <source>
        <dbReference type="ARBA" id="ARBA00023180"/>
    </source>
</evidence>
<name>A0A8T0QNV8_PANVG</name>
<evidence type="ECO:0000256" key="8">
    <source>
        <dbReference type="ARBA" id="ARBA00022692"/>
    </source>
</evidence>
<keyword evidence="15 21" id="KW-0472">Membrane</keyword>
<dbReference type="Pfam" id="PF00069">
    <property type="entry name" value="Pkinase"/>
    <property type="match status" value="1"/>
</dbReference>
<dbReference type="SUPFAM" id="SSF56112">
    <property type="entry name" value="Protein kinase-like (PK-like)"/>
    <property type="match status" value="1"/>
</dbReference>
<keyword evidence="7" id="KW-0808">Transferase</keyword>
<evidence type="ECO:0000256" key="11">
    <source>
        <dbReference type="ARBA" id="ARBA00022741"/>
    </source>
</evidence>
<evidence type="ECO:0000256" key="18">
    <source>
        <dbReference type="ARBA" id="ARBA00048659"/>
    </source>
</evidence>
<dbReference type="OrthoDB" id="543442at2759"/>
<comment type="caution">
    <text evidence="24">The sequence shown here is derived from an EMBL/GenBank/DDBJ whole genome shotgun (WGS) entry which is preliminary data.</text>
</comment>
<evidence type="ECO:0000256" key="20">
    <source>
        <dbReference type="PROSITE-ProRule" id="PRU10141"/>
    </source>
</evidence>
<dbReference type="GO" id="GO:0004674">
    <property type="term" value="F:protein serine/threonine kinase activity"/>
    <property type="evidence" value="ECO:0007669"/>
    <property type="project" value="UniProtKB-KW"/>
</dbReference>
<dbReference type="Pfam" id="PF00139">
    <property type="entry name" value="Lectin_legB"/>
    <property type="match status" value="1"/>
</dbReference>
<keyword evidence="11 20" id="KW-0547">Nucleotide-binding</keyword>
<keyword evidence="17" id="KW-0325">Glycoprotein</keyword>
<comment type="similarity">
    <text evidence="2">In the N-terminal section; belongs to the leguminous lectin family.</text>
</comment>
<reference evidence="24" key="1">
    <citation type="submission" date="2020-05" db="EMBL/GenBank/DDBJ databases">
        <title>WGS assembly of Panicum virgatum.</title>
        <authorList>
            <person name="Lovell J.T."/>
            <person name="Jenkins J."/>
            <person name="Shu S."/>
            <person name="Juenger T.E."/>
            <person name="Schmutz J."/>
        </authorList>
    </citation>
    <scope>NUCLEOTIDE SEQUENCE</scope>
    <source>
        <strain evidence="24">AP13</strain>
    </source>
</reference>
<keyword evidence="6" id="KW-0723">Serine/threonine-protein kinase</keyword>
<keyword evidence="14 21" id="KW-1133">Transmembrane helix</keyword>
<dbReference type="InterPro" id="IPR017441">
    <property type="entry name" value="Protein_kinase_ATP_BS"/>
</dbReference>
<dbReference type="EC" id="2.7.11.1" evidence="4"/>
<keyword evidence="16" id="KW-0675">Receptor</keyword>
<dbReference type="GO" id="GO:0030246">
    <property type="term" value="F:carbohydrate binding"/>
    <property type="evidence" value="ECO:0007669"/>
    <property type="project" value="UniProtKB-KW"/>
</dbReference>
<keyword evidence="25" id="KW-1185">Reference proteome</keyword>
<evidence type="ECO:0000256" key="22">
    <source>
        <dbReference type="SAM" id="SignalP"/>
    </source>
</evidence>
<evidence type="ECO:0000256" key="15">
    <source>
        <dbReference type="ARBA" id="ARBA00023136"/>
    </source>
</evidence>
<dbReference type="Gene3D" id="3.30.200.20">
    <property type="entry name" value="Phosphorylase Kinase, domain 1"/>
    <property type="match status" value="1"/>
</dbReference>
<evidence type="ECO:0000256" key="21">
    <source>
        <dbReference type="SAM" id="Phobius"/>
    </source>
</evidence>
<dbReference type="PROSITE" id="PS00107">
    <property type="entry name" value="PROTEIN_KINASE_ATP"/>
    <property type="match status" value="1"/>
</dbReference>
<feature type="transmembrane region" description="Helical" evidence="21">
    <location>
        <begin position="292"/>
        <end position="313"/>
    </location>
</feature>
<dbReference type="PANTHER" id="PTHR27007">
    <property type="match status" value="1"/>
</dbReference>
<dbReference type="InterPro" id="IPR000719">
    <property type="entry name" value="Prot_kinase_dom"/>
</dbReference>
<dbReference type="InterPro" id="IPR011009">
    <property type="entry name" value="Kinase-like_dom_sf"/>
</dbReference>
<evidence type="ECO:0000256" key="6">
    <source>
        <dbReference type="ARBA" id="ARBA00022527"/>
    </source>
</evidence>
<keyword evidence="13 20" id="KW-0067">ATP-binding</keyword>
<keyword evidence="12" id="KW-0418">Kinase</keyword>
<comment type="subcellular location">
    <subcellularLocation>
        <location evidence="1">Cell membrane</location>
        <topology evidence="1">Single-pass type I membrane protein</topology>
    </subcellularLocation>
</comment>
<evidence type="ECO:0000256" key="3">
    <source>
        <dbReference type="ARBA" id="ARBA00010217"/>
    </source>
</evidence>
<evidence type="ECO:0000256" key="7">
    <source>
        <dbReference type="ARBA" id="ARBA00022679"/>
    </source>
</evidence>